<keyword evidence="4" id="KW-0788">Thiol protease</keyword>
<comment type="similarity">
    <text evidence="1">Belongs to the peptidase C40 family.</text>
</comment>
<reference evidence="6 7" key="1">
    <citation type="submission" date="2018-05" db="EMBL/GenBank/DDBJ databases">
        <title>Genetic diversity of glacier-inhabiting Cryobacterium bacteria in China and description of Cryobacterium mengkeensis sp. nov. and Arthrobacter glacialis sp. nov.</title>
        <authorList>
            <person name="Liu Q."/>
            <person name="Xin Y.-H."/>
        </authorList>
    </citation>
    <scope>NUCLEOTIDE SEQUENCE [LARGE SCALE GENOMIC DNA]</scope>
    <source>
        <strain evidence="6 7">B7</strain>
    </source>
</reference>
<dbReference type="InterPro" id="IPR038765">
    <property type="entry name" value="Papain-like_cys_pep_sf"/>
</dbReference>
<feature type="domain" description="NlpC/P60" evidence="5">
    <location>
        <begin position="172"/>
        <end position="293"/>
    </location>
</feature>
<evidence type="ECO:0000313" key="6">
    <source>
        <dbReference type="EMBL" id="PYI39342.1"/>
    </source>
</evidence>
<name>A0A2V5IVC7_9MICC</name>
<proteinExistence type="inferred from homology"/>
<accession>A0A2V5IVC7</accession>
<dbReference type="AlphaFoldDB" id="A0A2V5IVC7"/>
<dbReference type="SUPFAM" id="SSF54001">
    <property type="entry name" value="Cysteine proteinases"/>
    <property type="match status" value="1"/>
</dbReference>
<keyword evidence="2" id="KW-0645">Protease</keyword>
<protein>
    <recommendedName>
        <fullName evidence="5">NlpC/P60 domain-containing protein</fullName>
    </recommendedName>
</protein>
<keyword evidence="7" id="KW-1185">Reference proteome</keyword>
<dbReference type="InterPro" id="IPR000064">
    <property type="entry name" value="NLP_P60_dom"/>
</dbReference>
<dbReference type="Gene3D" id="3.90.1720.10">
    <property type="entry name" value="endopeptidase domain like (from Nostoc punctiforme)"/>
    <property type="match status" value="1"/>
</dbReference>
<evidence type="ECO:0000256" key="2">
    <source>
        <dbReference type="ARBA" id="ARBA00022670"/>
    </source>
</evidence>
<evidence type="ECO:0000256" key="1">
    <source>
        <dbReference type="ARBA" id="ARBA00007074"/>
    </source>
</evidence>
<dbReference type="Proteomes" id="UP000247980">
    <property type="component" value="Unassembled WGS sequence"/>
</dbReference>
<evidence type="ECO:0000256" key="4">
    <source>
        <dbReference type="ARBA" id="ARBA00022807"/>
    </source>
</evidence>
<evidence type="ECO:0000259" key="5">
    <source>
        <dbReference type="PROSITE" id="PS51935"/>
    </source>
</evidence>
<evidence type="ECO:0000313" key="7">
    <source>
        <dbReference type="Proteomes" id="UP000247980"/>
    </source>
</evidence>
<sequence length="293" mass="28703">MWSGRVTPIRIRQLTSQALGEETFLASNIALGRHRAEAAKTSPISTLTKAVSSNVGGVGRQAAVIAAASGLVLTSGIAANAATPTVERASDGATTLNLNAGLASNITAASTVKIAFAVPAITSTPAPVVAPVVVEAQSDNVANVENVAAAADVAVASAPVAAKAAAPTVTTSTPVAETKPAVASGIGATIASAALSQIGVAQDCTALASNSLAAAGINFHDWPAGYLSLGRTVSQGEAQPGDLIYYADGGMGLAHIAVYIGNGQAVHGGWGGGTTAIFSVNVGSGPVYIAMGH</sequence>
<dbReference type="GO" id="GO:0006508">
    <property type="term" value="P:proteolysis"/>
    <property type="evidence" value="ECO:0007669"/>
    <property type="project" value="UniProtKB-KW"/>
</dbReference>
<dbReference type="EMBL" id="QJVC01000003">
    <property type="protein sequence ID" value="PYI39342.1"/>
    <property type="molecule type" value="Genomic_DNA"/>
</dbReference>
<evidence type="ECO:0000256" key="3">
    <source>
        <dbReference type="ARBA" id="ARBA00022801"/>
    </source>
</evidence>
<dbReference type="GO" id="GO:0008234">
    <property type="term" value="F:cysteine-type peptidase activity"/>
    <property type="evidence" value="ECO:0007669"/>
    <property type="project" value="UniProtKB-KW"/>
</dbReference>
<organism evidence="6 7">
    <name type="scientific">Arthrobacter psychrolactophilus</name>
    <dbReference type="NCBI Taxonomy" id="92442"/>
    <lineage>
        <taxon>Bacteria</taxon>
        <taxon>Bacillati</taxon>
        <taxon>Actinomycetota</taxon>
        <taxon>Actinomycetes</taxon>
        <taxon>Micrococcales</taxon>
        <taxon>Micrococcaceae</taxon>
        <taxon>Arthrobacter</taxon>
    </lineage>
</organism>
<dbReference type="Pfam" id="PF00877">
    <property type="entry name" value="NLPC_P60"/>
    <property type="match status" value="1"/>
</dbReference>
<dbReference type="OrthoDB" id="5177647at2"/>
<dbReference type="PROSITE" id="PS51935">
    <property type="entry name" value="NLPC_P60"/>
    <property type="match status" value="1"/>
</dbReference>
<keyword evidence="3" id="KW-0378">Hydrolase</keyword>
<comment type="caution">
    <text evidence="6">The sequence shown here is derived from an EMBL/GenBank/DDBJ whole genome shotgun (WGS) entry which is preliminary data.</text>
</comment>
<gene>
    <name evidence="6" type="ORF">CVS30_05100</name>
</gene>